<organism evidence="3 4">
    <name type="scientific">Allosphingosinicella ginsenosidimutans</name>
    <dbReference type="NCBI Taxonomy" id="1176539"/>
    <lineage>
        <taxon>Bacteria</taxon>
        <taxon>Pseudomonadati</taxon>
        <taxon>Pseudomonadota</taxon>
        <taxon>Alphaproteobacteria</taxon>
        <taxon>Sphingomonadales</taxon>
        <taxon>Sphingomonadaceae</taxon>
        <taxon>Allosphingosinicella</taxon>
    </lineage>
</organism>
<evidence type="ECO:0000256" key="2">
    <source>
        <dbReference type="SAM" id="SignalP"/>
    </source>
</evidence>
<dbReference type="EMBL" id="VOQQ01000001">
    <property type="protein sequence ID" value="TXC62894.1"/>
    <property type="molecule type" value="Genomic_DNA"/>
</dbReference>
<gene>
    <name evidence="3" type="ORF">FRZ32_03955</name>
</gene>
<comment type="caution">
    <text evidence="3">The sequence shown here is derived from an EMBL/GenBank/DDBJ whole genome shotgun (WGS) entry which is preliminary data.</text>
</comment>
<sequence length="173" mass="16888">MKTLKIALVAGAALLPASLAAQATGTPGSEMQPPTGTLTPPPTQTPDTPPTQTPDTSLPTPTPTPDTGQAADQMTPGTQATTPGAQANAQAGATTPATAADLQTGATVHDTQGGTVGTIESADASGAVVNTGTARARLPLTSFARNDSGLVISLTKAQLEAAASPQANPSNPS</sequence>
<dbReference type="RefSeq" id="WP_147042280.1">
    <property type="nucleotide sequence ID" value="NZ_BAABIR010000002.1"/>
</dbReference>
<dbReference type="Proteomes" id="UP000321249">
    <property type="component" value="Unassembled WGS sequence"/>
</dbReference>
<feature type="signal peptide" evidence="2">
    <location>
        <begin position="1"/>
        <end position="23"/>
    </location>
</feature>
<dbReference type="InterPro" id="IPR011033">
    <property type="entry name" value="PRC_barrel-like_sf"/>
</dbReference>
<dbReference type="AlphaFoldDB" id="A0A5C6TRB4"/>
<evidence type="ECO:0008006" key="5">
    <source>
        <dbReference type="Google" id="ProtNLM"/>
    </source>
</evidence>
<feature type="compositionally biased region" description="Polar residues" evidence="1">
    <location>
        <begin position="104"/>
        <end position="113"/>
    </location>
</feature>
<evidence type="ECO:0000256" key="1">
    <source>
        <dbReference type="SAM" id="MobiDB-lite"/>
    </source>
</evidence>
<proteinExistence type="predicted"/>
<reference evidence="3 4" key="1">
    <citation type="journal article" date="2015" name="J. Microbiol.">
        <title>Sphingosinicella ginsenosidimutans sp. nov., with ginsenoside converting activity.</title>
        <authorList>
            <person name="Kim J.K."/>
            <person name="Kang M.S."/>
            <person name="Park S.C."/>
            <person name="Kim K.M."/>
            <person name="Choi K."/>
            <person name="Yoon M.H."/>
            <person name="Im W.T."/>
        </authorList>
    </citation>
    <scope>NUCLEOTIDE SEQUENCE [LARGE SCALE GENOMIC DNA]</scope>
    <source>
        <strain evidence="3 4">BS-11</strain>
    </source>
</reference>
<feature type="region of interest" description="Disordered" evidence="1">
    <location>
        <begin position="23"/>
        <end position="119"/>
    </location>
</feature>
<feature type="compositionally biased region" description="Low complexity" evidence="1">
    <location>
        <begin position="53"/>
        <end position="100"/>
    </location>
</feature>
<dbReference type="OrthoDB" id="7508530at2"/>
<evidence type="ECO:0000313" key="3">
    <source>
        <dbReference type="EMBL" id="TXC62894.1"/>
    </source>
</evidence>
<keyword evidence="4" id="KW-1185">Reference proteome</keyword>
<accession>A0A5C6TRB4</accession>
<feature type="compositionally biased region" description="Pro residues" evidence="1">
    <location>
        <begin position="39"/>
        <end position="52"/>
    </location>
</feature>
<keyword evidence="2" id="KW-0732">Signal</keyword>
<dbReference type="SUPFAM" id="SSF50346">
    <property type="entry name" value="PRC-barrel domain"/>
    <property type="match status" value="1"/>
</dbReference>
<name>A0A5C6TRB4_9SPHN</name>
<protein>
    <recommendedName>
        <fullName evidence="5">PRC-barrel domain-containing protein</fullName>
    </recommendedName>
</protein>
<feature type="chain" id="PRO_5022807883" description="PRC-barrel domain-containing protein" evidence="2">
    <location>
        <begin position="24"/>
        <end position="173"/>
    </location>
</feature>
<evidence type="ECO:0000313" key="4">
    <source>
        <dbReference type="Proteomes" id="UP000321249"/>
    </source>
</evidence>